<dbReference type="AlphaFoldDB" id="A0A8J5X7R7"/>
<feature type="chain" id="PRO_5035273140" evidence="3">
    <location>
        <begin position="30"/>
        <end position="836"/>
    </location>
</feature>
<reference evidence="4" key="1">
    <citation type="submission" date="2021-05" db="EMBL/GenBank/DDBJ databases">
        <title>The genome of the haptophyte Pavlova lutheri (Diacronema luteri, Pavlovales) - a model for lipid biosynthesis in eukaryotic algae.</title>
        <authorList>
            <person name="Hulatt C.J."/>
            <person name="Posewitz M.C."/>
        </authorList>
    </citation>
    <scope>NUCLEOTIDE SEQUENCE</scope>
    <source>
        <strain evidence="4">NIVA-4/92</strain>
    </source>
</reference>
<keyword evidence="2" id="KW-0472">Membrane</keyword>
<keyword evidence="3" id="KW-0732">Signal</keyword>
<dbReference type="PANTHER" id="PTHR21780:SF0">
    <property type="entry name" value="TRANSMEMBRANE PROTEIN 209"/>
    <property type="match status" value="1"/>
</dbReference>
<dbReference type="OrthoDB" id="509821at2759"/>
<keyword evidence="2" id="KW-1133">Transmembrane helix</keyword>
<evidence type="ECO:0000313" key="4">
    <source>
        <dbReference type="EMBL" id="KAG8457872.1"/>
    </source>
</evidence>
<feature type="region of interest" description="Disordered" evidence="1">
    <location>
        <begin position="108"/>
        <end position="128"/>
    </location>
</feature>
<sequence>MGLRARPPAQRTRLSETSLLSLVVALGSAQLGLLTVVDCEASVVGASVLGCSVGVSRPHVLGGLRGSPVWLLWLAVLAGYSLAAVCALFFAASLAHWLRLRLGAPGPPPAGAPPRASDIPTGPRRAPTPRIAESMAEYAARADAQPMSWNCAPLSPAPMRHTPSTAGRPSPHSLGAAPYASRSSPALAGADLRCTPIVDRHSLERYLHGASPLARGASCAAAADGFGGALGTPGPCGGGRFAHVSGGGSGGGAFGGTSPLGPMGGGGMGASPLGQHHHHSPLLGGACCSHDGCGGASCLSPRWASPHTPAGAAACAWTGSPLGGACWSGLSPDAKYHKAMYVPHTGDRLDGALLHAHRASLVLRELRVQPQLLERWRGNVRLWLAAVVLKPLVALARDNDAAIKAEAAQPSAPVPSAQELAAQRAAAGGGIGGGSGGGGGGLFGGFGFGGGGLGLGLGSAAAAKPPTAAAPPPGVPLPPAQWVAANGGHPLVHQRAKLARFWKIPVYAGAFDGAASEGARAAYVKRRTFQLAQGHCLARFCWDGGDGAAAGGTPSANAAAGVGAGARSSDVGGGVCGSSCGGAQWEGGLPTDAEIVMHIFSTFLDAVLVPPPPGVDGRPATAEPSAPAQQPALGGGGGSLFGGGRGFGGGAGGSSLFGCGAWGAPAQPAVAPAPAPARNEAFWVRADEMTSFSSKHLCPPGQPLAEQARSSIVIVKRRSLPGASGACKQAGGGAHYDLLAQLRPWPVRSGENNVFDCVLLLALFVAKGGGVLGRARLDAELHTAFREAMMPRPAEGIDLDHSHPYRPLLSVLEPWSDELEAVQLPAVHAALEANGG</sequence>
<feature type="region of interest" description="Disordered" evidence="1">
    <location>
        <begin position="612"/>
        <end position="639"/>
    </location>
</feature>
<dbReference type="PANTHER" id="PTHR21780">
    <property type="entry name" value="TRANSMEMBRANE PROTEIN 209"/>
    <property type="match status" value="1"/>
</dbReference>
<proteinExistence type="predicted"/>
<accession>A0A8J5X7R7</accession>
<feature type="signal peptide" evidence="3">
    <location>
        <begin position="1"/>
        <end position="29"/>
    </location>
</feature>
<gene>
    <name evidence="4" type="ORF">KFE25_009770</name>
</gene>
<organism evidence="4 5">
    <name type="scientific">Diacronema lutheri</name>
    <name type="common">Unicellular marine alga</name>
    <name type="synonym">Monochrysis lutheri</name>
    <dbReference type="NCBI Taxonomy" id="2081491"/>
    <lineage>
        <taxon>Eukaryota</taxon>
        <taxon>Haptista</taxon>
        <taxon>Haptophyta</taxon>
        <taxon>Pavlovophyceae</taxon>
        <taxon>Pavlovales</taxon>
        <taxon>Pavlovaceae</taxon>
        <taxon>Diacronema</taxon>
    </lineage>
</organism>
<dbReference type="Pfam" id="PF09786">
    <property type="entry name" value="CytochromB561_N"/>
    <property type="match status" value="1"/>
</dbReference>
<evidence type="ECO:0000256" key="2">
    <source>
        <dbReference type="SAM" id="Phobius"/>
    </source>
</evidence>
<evidence type="ECO:0000256" key="1">
    <source>
        <dbReference type="SAM" id="MobiDB-lite"/>
    </source>
</evidence>
<feature type="region of interest" description="Disordered" evidence="1">
    <location>
        <begin position="152"/>
        <end position="180"/>
    </location>
</feature>
<evidence type="ECO:0000313" key="5">
    <source>
        <dbReference type="Proteomes" id="UP000751190"/>
    </source>
</evidence>
<name>A0A8J5X7R7_DIALT</name>
<comment type="caution">
    <text evidence="4">The sequence shown here is derived from an EMBL/GenBank/DDBJ whole genome shotgun (WGS) entry which is preliminary data.</text>
</comment>
<dbReference type="InterPro" id="IPR019176">
    <property type="entry name" value="Cytochrome_B561-rel"/>
</dbReference>
<feature type="transmembrane region" description="Helical" evidence="2">
    <location>
        <begin position="70"/>
        <end position="92"/>
    </location>
</feature>
<keyword evidence="2" id="KW-0812">Transmembrane</keyword>
<dbReference type="Proteomes" id="UP000751190">
    <property type="component" value="Unassembled WGS sequence"/>
</dbReference>
<dbReference type="EMBL" id="JAGTXO010000061">
    <property type="protein sequence ID" value="KAG8457872.1"/>
    <property type="molecule type" value="Genomic_DNA"/>
</dbReference>
<protein>
    <submittedName>
        <fullName evidence="4">Uncharacterized protein</fullName>
    </submittedName>
</protein>
<keyword evidence="5" id="KW-1185">Reference proteome</keyword>
<dbReference type="GO" id="GO:0016020">
    <property type="term" value="C:membrane"/>
    <property type="evidence" value="ECO:0007669"/>
    <property type="project" value="TreeGrafter"/>
</dbReference>
<evidence type="ECO:0000256" key="3">
    <source>
        <dbReference type="SAM" id="SignalP"/>
    </source>
</evidence>